<dbReference type="EMBL" id="VSSQ01007377">
    <property type="protein sequence ID" value="MPM35723.1"/>
    <property type="molecule type" value="Genomic_DNA"/>
</dbReference>
<evidence type="ECO:0000313" key="1">
    <source>
        <dbReference type="EMBL" id="MPM35723.1"/>
    </source>
</evidence>
<dbReference type="AlphaFoldDB" id="A0A644ZAI7"/>
<gene>
    <name evidence="1" type="ORF">SDC9_82316</name>
</gene>
<reference evidence="1" key="1">
    <citation type="submission" date="2019-08" db="EMBL/GenBank/DDBJ databases">
        <authorList>
            <person name="Kucharzyk K."/>
            <person name="Murdoch R.W."/>
            <person name="Higgins S."/>
            <person name="Loffler F."/>
        </authorList>
    </citation>
    <scope>NUCLEOTIDE SEQUENCE</scope>
</reference>
<name>A0A644ZAI7_9ZZZZ</name>
<sequence>MKIENIDTSPAASEELTLNYELTANLFDAGSQMNLNAMTVAVDGKDIAVPSQVVSNASGDNNKVFVISLRGIPAKKNLTVQFWAKSALNTVGIRLDNISITTASQEVIVIKPKN</sequence>
<protein>
    <recommendedName>
        <fullName evidence="2">Cohesin domain-containing protein</fullName>
    </recommendedName>
</protein>
<organism evidence="1">
    <name type="scientific">bioreactor metagenome</name>
    <dbReference type="NCBI Taxonomy" id="1076179"/>
    <lineage>
        <taxon>unclassified sequences</taxon>
        <taxon>metagenomes</taxon>
        <taxon>ecological metagenomes</taxon>
    </lineage>
</organism>
<accession>A0A644ZAI7</accession>
<comment type="caution">
    <text evidence="1">The sequence shown here is derived from an EMBL/GenBank/DDBJ whole genome shotgun (WGS) entry which is preliminary data.</text>
</comment>
<evidence type="ECO:0008006" key="2">
    <source>
        <dbReference type="Google" id="ProtNLM"/>
    </source>
</evidence>
<proteinExistence type="predicted"/>